<gene>
    <name evidence="1" type="ORF">FC43_GL000754</name>
</gene>
<dbReference type="AlphaFoldDB" id="A0A0R1UKN0"/>
<accession>A0A0R1UKN0</accession>
<dbReference type="Gene3D" id="3.40.50.1110">
    <property type="entry name" value="SGNH hydrolase"/>
    <property type="match status" value="1"/>
</dbReference>
<proteinExistence type="predicted"/>
<evidence type="ECO:0000313" key="2">
    <source>
        <dbReference type="Proteomes" id="UP000050816"/>
    </source>
</evidence>
<evidence type="ECO:0008006" key="3">
    <source>
        <dbReference type="Google" id="ProtNLM"/>
    </source>
</evidence>
<dbReference type="Proteomes" id="UP000050816">
    <property type="component" value="Unassembled WGS sequence"/>
</dbReference>
<sequence length="315" mass="33888">MQIISPTKLMTATSPGSRWQLLAGCLTTPLLGQTLTFTLSASPFLIIHAPNRAHPHSPAQSWAVRINHGPWQRFVAGAPVTFALPAVAHVTLMTAGNCDLDQVWAGHQGFALQALACAEHAQWSPQPPAPVATIIGDSITAGCWVAGKHASADYRAESNYVGVASDLLHQPLNRIAYSAAGFVRPGTGGVPPALAWLTQTDATHLAPAIQTPWLIVALGVNDRRYPRRQVQQAMATYFRQLATVTTSQIALMIPFTQTWAPELRAFGQQFHWPVIETAAWSASTIDGLHPDQAGSLTLGHHFAHALQRLVQVAPN</sequence>
<dbReference type="RefSeq" id="WP_056953898.1">
    <property type="nucleotide sequence ID" value="NZ_AZFK01000016.1"/>
</dbReference>
<evidence type="ECO:0000313" key="1">
    <source>
        <dbReference type="EMBL" id="KRL91784.1"/>
    </source>
</evidence>
<dbReference type="InterPro" id="IPR036514">
    <property type="entry name" value="SGNH_hydro_sf"/>
</dbReference>
<dbReference type="PATRIC" id="fig|1423760.3.peg.775"/>
<comment type="caution">
    <text evidence="1">The sequence shown here is derived from an EMBL/GenBank/DDBJ whole genome shotgun (WGS) entry which is preliminary data.</text>
</comment>
<name>A0A0R1UKN0_9LACO</name>
<reference evidence="1 2" key="1">
    <citation type="journal article" date="2015" name="Genome Announc.">
        <title>Expanding the biotechnology potential of lactobacilli through comparative genomics of 213 strains and associated genera.</title>
        <authorList>
            <person name="Sun Z."/>
            <person name="Harris H.M."/>
            <person name="McCann A."/>
            <person name="Guo C."/>
            <person name="Argimon S."/>
            <person name="Zhang W."/>
            <person name="Yang X."/>
            <person name="Jeffery I.B."/>
            <person name="Cooney J.C."/>
            <person name="Kagawa T.F."/>
            <person name="Liu W."/>
            <person name="Song Y."/>
            <person name="Salvetti E."/>
            <person name="Wrobel A."/>
            <person name="Rasinkangas P."/>
            <person name="Parkhill J."/>
            <person name="Rea M.C."/>
            <person name="O'Sullivan O."/>
            <person name="Ritari J."/>
            <person name="Douillard F.P."/>
            <person name="Paul Ross R."/>
            <person name="Yang R."/>
            <person name="Briner A.E."/>
            <person name="Felis G.E."/>
            <person name="de Vos W.M."/>
            <person name="Barrangou R."/>
            <person name="Klaenhammer T.R."/>
            <person name="Caufield P.W."/>
            <person name="Cui Y."/>
            <person name="Zhang H."/>
            <person name="O'Toole P.W."/>
        </authorList>
    </citation>
    <scope>NUCLEOTIDE SEQUENCE [LARGE SCALE GENOMIC DNA]</scope>
    <source>
        <strain evidence="1 2">DSM 15946</strain>
    </source>
</reference>
<dbReference type="EMBL" id="AZFK01000016">
    <property type="protein sequence ID" value="KRL91784.1"/>
    <property type="molecule type" value="Genomic_DNA"/>
</dbReference>
<protein>
    <recommendedName>
        <fullName evidence="3">SGNH hydrolase-type esterase domain-containing protein</fullName>
    </recommendedName>
</protein>
<dbReference type="SUPFAM" id="SSF52266">
    <property type="entry name" value="SGNH hydrolase"/>
    <property type="match status" value="1"/>
</dbReference>
<organism evidence="1 2">
    <name type="scientific">Limosilactobacillus ingluviei DSM 15946</name>
    <dbReference type="NCBI Taxonomy" id="1423760"/>
    <lineage>
        <taxon>Bacteria</taxon>
        <taxon>Bacillati</taxon>
        <taxon>Bacillota</taxon>
        <taxon>Bacilli</taxon>
        <taxon>Lactobacillales</taxon>
        <taxon>Lactobacillaceae</taxon>
        <taxon>Limosilactobacillus</taxon>
    </lineage>
</organism>